<dbReference type="InterPro" id="IPR036188">
    <property type="entry name" value="FAD/NAD-bd_sf"/>
</dbReference>
<evidence type="ECO:0000256" key="3">
    <source>
        <dbReference type="ARBA" id="ARBA00022630"/>
    </source>
</evidence>
<evidence type="ECO:0000256" key="5">
    <source>
        <dbReference type="PIRSR" id="PIRSR000137-1"/>
    </source>
</evidence>
<dbReference type="PANTHER" id="PTHR11552">
    <property type="entry name" value="GLUCOSE-METHANOL-CHOLINE GMC OXIDOREDUCTASE"/>
    <property type="match status" value="1"/>
</dbReference>
<evidence type="ECO:0000313" key="8">
    <source>
        <dbReference type="EMBL" id="KAF2496532.1"/>
    </source>
</evidence>
<evidence type="ECO:0000313" key="9">
    <source>
        <dbReference type="Proteomes" id="UP000799750"/>
    </source>
</evidence>
<name>A0A6A6QWK7_9PEZI</name>
<evidence type="ECO:0000256" key="4">
    <source>
        <dbReference type="ARBA" id="ARBA00022827"/>
    </source>
</evidence>
<dbReference type="PANTHER" id="PTHR11552:SF147">
    <property type="entry name" value="CHOLINE DEHYDROGENASE, MITOCHONDRIAL"/>
    <property type="match status" value="1"/>
</dbReference>
<gene>
    <name evidence="8" type="ORF">BU16DRAFT_616658</name>
</gene>
<feature type="active site" description="Proton donor" evidence="5">
    <location>
        <position position="522"/>
    </location>
</feature>
<dbReference type="AlphaFoldDB" id="A0A6A6QWK7"/>
<dbReference type="PROSITE" id="PS00624">
    <property type="entry name" value="GMC_OXRED_2"/>
    <property type="match status" value="1"/>
</dbReference>
<feature type="domain" description="Glucose-methanol-choline oxidoreductase N-terminal" evidence="7">
    <location>
        <begin position="279"/>
        <end position="293"/>
    </location>
</feature>
<dbReference type="Proteomes" id="UP000799750">
    <property type="component" value="Unassembled WGS sequence"/>
</dbReference>
<dbReference type="EMBL" id="MU004187">
    <property type="protein sequence ID" value="KAF2496532.1"/>
    <property type="molecule type" value="Genomic_DNA"/>
</dbReference>
<evidence type="ECO:0000259" key="7">
    <source>
        <dbReference type="PROSITE" id="PS00624"/>
    </source>
</evidence>
<dbReference type="Pfam" id="PF05199">
    <property type="entry name" value="GMC_oxred_C"/>
    <property type="match status" value="1"/>
</dbReference>
<evidence type="ECO:0000256" key="1">
    <source>
        <dbReference type="ARBA" id="ARBA00001974"/>
    </source>
</evidence>
<dbReference type="InterPro" id="IPR000172">
    <property type="entry name" value="GMC_OxRdtase_N"/>
</dbReference>
<accession>A0A6A6QWK7</accession>
<dbReference type="Gene3D" id="3.50.50.60">
    <property type="entry name" value="FAD/NAD(P)-binding domain"/>
    <property type="match status" value="1"/>
</dbReference>
<feature type="active site" description="Proton acceptor" evidence="5">
    <location>
        <position position="566"/>
    </location>
</feature>
<dbReference type="SUPFAM" id="SSF51905">
    <property type="entry name" value="FAD/NAD(P)-binding domain"/>
    <property type="match status" value="1"/>
</dbReference>
<sequence length="597" mass="65011">MDRFTSLASREFDYIICGGGTSGSLLASRLSKIPNITILLIEAGRDSSIASDVLVPGKYISQLSEDHDGLWEMPTVPQEQLNGRSLTFLRGKQIGGSSAVNYMALARGPAADYDEWAKLTGDEGWKWDNVLPLMKGLENFDPRVPEGYEKFAVPDPGSHGAGGPLAISFGEQMVPGVETFIDACKEKGIQLCLDNNAGDPVGVGLAHFNVGNGQRSYAANAFLGAEVRRKAKGLTVLTRTVCDKILFEGKKATGVELFHVPTGEKVRVDCRQEIILAAGAFGSPQLLMLSGVGPRHHLESHGIPVVADVLGVGQNALDHSVVTIEYKVRSDLPDHNRLFINPLLLAEAEARYSKDRTGPLAVFGTSGTVAFPKIKQLYESREFHALDTPTQAYLLEKTRPSAEIWLAAGPSFYANKAHPNESFVTHELLLQNNLSKGTVSLRSSNPRDLPVIDPKFLDHPFDRRIAIETVKEAVRIAQATAYDTVIEKMVHGPGKQSKVANIDVDDEVVLNFVRENLGQGYHTMATCRMGTKHDPLAVVDSEFHVVGVEGLRLADLSVCPVLTCNHTQINAYLIGEKCAKILLGMHSFRLETVESKL</sequence>
<dbReference type="InterPro" id="IPR012132">
    <property type="entry name" value="GMC_OxRdtase"/>
</dbReference>
<keyword evidence="9" id="KW-1185">Reference proteome</keyword>
<dbReference type="GO" id="GO:0016614">
    <property type="term" value="F:oxidoreductase activity, acting on CH-OH group of donors"/>
    <property type="evidence" value="ECO:0007669"/>
    <property type="project" value="InterPro"/>
</dbReference>
<dbReference type="InterPro" id="IPR007867">
    <property type="entry name" value="GMC_OxRtase_C"/>
</dbReference>
<proteinExistence type="inferred from homology"/>
<dbReference type="Gene3D" id="3.30.560.10">
    <property type="entry name" value="Glucose Oxidase, domain 3"/>
    <property type="match status" value="1"/>
</dbReference>
<dbReference type="GO" id="GO:0050660">
    <property type="term" value="F:flavin adenine dinucleotide binding"/>
    <property type="evidence" value="ECO:0007669"/>
    <property type="project" value="InterPro"/>
</dbReference>
<organism evidence="8 9">
    <name type="scientific">Lophium mytilinum</name>
    <dbReference type="NCBI Taxonomy" id="390894"/>
    <lineage>
        <taxon>Eukaryota</taxon>
        <taxon>Fungi</taxon>
        <taxon>Dikarya</taxon>
        <taxon>Ascomycota</taxon>
        <taxon>Pezizomycotina</taxon>
        <taxon>Dothideomycetes</taxon>
        <taxon>Pleosporomycetidae</taxon>
        <taxon>Mytilinidiales</taxon>
        <taxon>Mytilinidiaceae</taxon>
        <taxon>Lophium</taxon>
    </lineage>
</organism>
<comment type="cofactor">
    <cofactor evidence="1 6">
        <name>FAD</name>
        <dbReference type="ChEBI" id="CHEBI:57692"/>
    </cofactor>
</comment>
<dbReference type="PIRSF" id="PIRSF000137">
    <property type="entry name" value="Alcohol_oxidase"/>
    <property type="match status" value="1"/>
</dbReference>
<evidence type="ECO:0000256" key="2">
    <source>
        <dbReference type="ARBA" id="ARBA00010790"/>
    </source>
</evidence>
<evidence type="ECO:0000256" key="6">
    <source>
        <dbReference type="PIRSR" id="PIRSR000137-2"/>
    </source>
</evidence>
<protein>
    <submittedName>
        <fullName evidence="8">Glucose-methanol-choline oxidoreductase</fullName>
    </submittedName>
</protein>
<reference evidence="8" key="1">
    <citation type="journal article" date="2020" name="Stud. Mycol.">
        <title>101 Dothideomycetes genomes: a test case for predicting lifestyles and emergence of pathogens.</title>
        <authorList>
            <person name="Haridas S."/>
            <person name="Albert R."/>
            <person name="Binder M."/>
            <person name="Bloem J."/>
            <person name="Labutti K."/>
            <person name="Salamov A."/>
            <person name="Andreopoulos B."/>
            <person name="Baker S."/>
            <person name="Barry K."/>
            <person name="Bills G."/>
            <person name="Bluhm B."/>
            <person name="Cannon C."/>
            <person name="Castanera R."/>
            <person name="Culley D."/>
            <person name="Daum C."/>
            <person name="Ezra D."/>
            <person name="Gonzalez J."/>
            <person name="Henrissat B."/>
            <person name="Kuo A."/>
            <person name="Liang C."/>
            <person name="Lipzen A."/>
            <person name="Lutzoni F."/>
            <person name="Magnuson J."/>
            <person name="Mondo S."/>
            <person name="Nolan M."/>
            <person name="Ohm R."/>
            <person name="Pangilinan J."/>
            <person name="Park H.-J."/>
            <person name="Ramirez L."/>
            <person name="Alfaro M."/>
            <person name="Sun H."/>
            <person name="Tritt A."/>
            <person name="Yoshinaga Y."/>
            <person name="Zwiers L.-H."/>
            <person name="Turgeon B."/>
            <person name="Goodwin S."/>
            <person name="Spatafora J."/>
            <person name="Crous P."/>
            <person name="Grigoriev I."/>
        </authorList>
    </citation>
    <scope>NUCLEOTIDE SEQUENCE</scope>
    <source>
        <strain evidence="8">CBS 269.34</strain>
    </source>
</reference>
<keyword evidence="4 6" id="KW-0274">FAD</keyword>
<keyword evidence="3" id="KW-0285">Flavoprotein</keyword>
<dbReference type="SUPFAM" id="SSF54373">
    <property type="entry name" value="FAD-linked reductases, C-terminal domain"/>
    <property type="match status" value="1"/>
</dbReference>
<feature type="binding site" evidence="6">
    <location>
        <begin position="21"/>
        <end position="22"/>
    </location>
    <ligand>
        <name>FAD</name>
        <dbReference type="ChEBI" id="CHEBI:57692"/>
    </ligand>
</feature>
<dbReference type="OrthoDB" id="269227at2759"/>
<dbReference type="Pfam" id="PF00732">
    <property type="entry name" value="GMC_oxred_N"/>
    <property type="match status" value="1"/>
</dbReference>
<comment type="similarity">
    <text evidence="2">Belongs to the GMC oxidoreductase family.</text>
</comment>